<proteinExistence type="predicted"/>
<dbReference type="InterPro" id="IPR009056">
    <property type="entry name" value="Cyt_c-like_dom"/>
</dbReference>
<feature type="domain" description="Cytochrome c" evidence="7">
    <location>
        <begin position="118"/>
        <end position="223"/>
    </location>
</feature>
<feature type="coiled-coil region" evidence="5">
    <location>
        <begin position="49"/>
        <end position="98"/>
    </location>
</feature>
<dbReference type="GO" id="GO:0016491">
    <property type="term" value="F:oxidoreductase activity"/>
    <property type="evidence" value="ECO:0007669"/>
    <property type="project" value="UniProtKB-KW"/>
</dbReference>
<dbReference type="InterPro" id="IPR021195">
    <property type="entry name" value="Ubol_Cyt_c_Rdtase_Cyt_c_su_prd"/>
</dbReference>
<dbReference type="EMBL" id="CP022347">
    <property type="protein sequence ID" value="ASQ30005.1"/>
    <property type="molecule type" value="Genomic_DNA"/>
</dbReference>
<keyword evidence="3 4" id="KW-0408">Iron</keyword>
<evidence type="ECO:0000256" key="6">
    <source>
        <dbReference type="SAM" id="Phobius"/>
    </source>
</evidence>
<feature type="transmembrane region" description="Helical" evidence="6">
    <location>
        <begin position="364"/>
        <end position="382"/>
    </location>
</feature>
<dbReference type="RefSeq" id="WP_094324793.1">
    <property type="nucleotide sequence ID" value="NZ_CP022347.1"/>
</dbReference>
<accession>A0A222MVS8</accession>
<evidence type="ECO:0000256" key="3">
    <source>
        <dbReference type="ARBA" id="ARBA00023004"/>
    </source>
</evidence>
<name>A0A222MVS8_9BACT</name>
<keyword evidence="6" id="KW-1133">Transmembrane helix</keyword>
<dbReference type="KEGG" id="cavi:CAV_0337"/>
<reference evidence="8 9" key="1">
    <citation type="submission" date="2017-07" db="EMBL/GenBank/DDBJ databases">
        <title>Analysis of two Campylobacter avium genomes and identification of a novel hippuricase gene.</title>
        <authorList>
            <person name="Miller W.G."/>
            <person name="Chapman M.H."/>
            <person name="Yee E."/>
            <person name="Revez J."/>
            <person name="Bono J.L."/>
            <person name="Rossi M."/>
        </authorList>
    </citation>
    <scope>NUCLEOTIDE SEQUENCE [LARGE SCALE GENOMIC DNA]</scope>
    <source>
        <strain evidence="8 9">LMG 24591</strain>
    </source>
</reference>
<protein>
    <submittedName>
        <fullName evidence="8">Ubiquinol cytochrome c oxidoreductase PetABC, membrane-bound cytochrome c subunit</fullName>
        <ecNumber evidence="8">1.10.2.2</ecNumber>
    </submittedName>
</protein>
<dbReference type="AlphaFoldDB" id="A0A222MVS8"/>
<organism evidence="8 9">
    <name type="scientific">Campylobacter avium LMG 24591</name>
    <dbReference type="NCBI Taxonomy" id="522484"/>
    <lineage>
        <taxon>Bacteria</taxon>
        <taxon>Pseudomonadati</taxon>
        <taxon>Campylobacterota</taxon>
        <taxon>Epsilonproteobacteria</taxon>
        <taxon>Campylobacterales</taxon>
        <taxon>Campylobacteraceae</taxon>
        <taxon>Campylobacter</taxon>
    </lineage>
</organism>
<dbReference type="GO" id="GO:0046872">
    <property type="term" value="F:metal ion binding"/>
    <property type="evidence" value="ECO:0007669"/>
    <property type="project" value="UniProtKB-KW"/>
</dbReference>
<dbReference type="OrthoDB" id="5351961at2"/>
<dbReference type="PIRSF" id="PIRSF019225">
    <property type="entry name" value="Ubol_Cyt_c_Rdtase_Cyt_c_su_prd"/>
    <property type="match status" value="1"/>
</dbReference>
<keyword evidence="9" id="KW-1185">Reference proteome</keyword>
<dbReference type="GO" id="GO:0009055">
    <property type="term" value="F:electron transfer activity"/>
    <property type="evidence" value="ECO:0007669"/>
    <property type="project" value="InterPro"/>
</dbReference>
<evidence type="ECO:0000256" key="1">
    <source>
        <dbReference type="ARBA" id="ARBA00022617"/>
    </source>
</evidence>
<dbReference type="GO" id="GO:0020037">
    <property type="term" value="F:heme binding"/>
    <property type="evidence" value="ECO:0007669"/>
    <property type="project" value="InterPro"/>
</dbReference>
<gene>
    <name evidence="8" type="primary">petC</name>
    <name evidence="8" type="ORF">CAV_0337</name>
</gene>
<keyword evidence="5" id="KW-0175">Coiled coil</keyword>
<dbReference type="EC" id="1.10.2.2" evidence="8"/>
<evidence type="ECO:0000256" key="4">
    <source>
        <dbReference type="PROSITE-ProRule" id="PRU00433"/>
    </source>
</evidence>
<dbReference type="PROSITE" id="PS51007">
    <property type="entry name" value="CYTC"/>
    <property type="match status" value="1"/>
</dbReference>
<dbReference type="SUPFAM" id="SSF46626">
    <property type="entry name" value="Cytochrome c"/>
    <property type="match status" value="2"/>
</dbReference>
<keyword evidence="6" id="KW-0472">Membrane</keyword>
<evidence type="ECO:0000313" key="8">
    <source>
        <dbReference type="EMBL" id="ASQ30005.1"/>
    </source>
</evidence>
<dbReference type="InterPro" id="IPR036909">
    <property type="entry name" value="Cyt_c-like_dom_sf"/>
</dbReference>
<evidence type="ECO:0000259" key="7">
    <source>
        <dbReference type="PROSITE" id="PS51007"/>
    </source>
</evidence>
<keyword evidence="8" id="KW-0560">Oxidoreductase</keyword>
<keyword evidence="1 4" id="KW-0349">Heme</keyword>
<sequence>MRELKIFFVVACFTALVYWGVEPYAHSVMKPHVSPANFNFAEEDISFAKSVLELRQKELNLANEELEKAKTSNDAELIKAAEAKLSGAQKSLDVAQNSLDANQKLWDRVEQMGDLSRGDATKGAEFFATNCYACHGLKSAGLEGNIPDSSIYGVLPPDLSSAGLLYDEKFLAALIYNPSVALKVDHKFGEAFVMTAYNESIGDPTEVVNENIANVIAYLKEVGKQYDEAKSAEFKKEIEDKYSKITDLSPEANKTMIEKELAFAKEKNTFIEACGRCHDMRYDSFKSLSAHSDLKNYLGTVPPDLSMMIRSRGYEYINNFTNNTQKLLAGTAMPRVGLNEEAQAKVLSYIEKVGDSKKEERESLGIYIMVFFVILSVFAIAWKRKIWANLH</sequence>
<evidence type="ECO:0000256" key="5">
    <source>
        <dbReference type="SAM" id="Coils"/>
    </source>
</evidence>
<dbReference type="Proteomes" id="UP000201169">
    <property type="component" value="Chromosome"/>
</dbReference>
<evidence type="ECO:0000313" key="9">
    <source>
        <dbReference type="Proteomes" id="UP000201169"/>
    </source>
</evidence>
<dbReference type="Pfam" id="PF00034">
    <property type="entry name" value="Cytochrom_C"/>
    <property type="match status" value="1"/>
</dbReference>
<dbReference type="Gene3D" id="1.10.760.10">
    <property type="entry name" value="Cytochrome c-like domain"/>
    <property type="match status" value="2"/>
</dbReference>
<evidence type="ECO:0000256" key="2">
    <source>
        <dbReference type="ARBA" id="ARBA00022723"/>
    </source>
</evidence>
<keyword evidence="2 4" id="KW-0479">Metal-binding</keyword>
<keyword evidence="6" id="KW-0812">Transmembrane</keyword>